<accession>A0ABU5DTD2</accession>
<dbReference type="InterPro" id="IPR021938">
    <property type="entry name" value="DUF3553"/>
</dbReference>
<comment type="caution">
    <text evidence="1">The sequence shown here is derived from an EMBL/GenBank/DDBJ whole genome shotgun (WGS) entry which is preliminary data.</text>
</comment>
<dbReference type="EMBL" id="JAXCLX010000001">
    <property type="protein sequence ID" value="MDY0870580.1"/>
    <property type="molecule type" value="Genomic_DNA"/>
</dbReference>
<dbReference type="Pfam" id="PF12073">
    <property type="entry name" value="DUF3553"/>
    <property type="match status" value="1"/>
</dbReference>
<evidence type="ECO:0000313" key="2">
    <source>
        <dbReference type="Proteomes" id="UP001271769"/>
    </source>
</evidence>
<sequence length="63" mass="6656">MSESTDPATLAPGGFVRNPNCPEWGLGRVQSVVGSRVTVNFEEVGKVVLDLAAASLETVEPDR</sequence>
<organism evidence="1 2">
    <name type="scientific">Dongia rigui</name>
    <dbReference type="NCBI Taxonomy" id="940149"/>
    <lineage>
        <taxon>Bacteria</taxon>
        <taxon>Pseudomonadati</taxon>
        <taxon>Pseudomonadota</taxon>
        <taxon>Alphaproteobacteria</taxon>
        <taxon>Rhodospirillales</taxon>
        <taxon>Dongiaceae</taxon>
        <taxon>Dongia</taxon>
    </lineage>
</organism>
<dbReference type="RefSeq" id="WP_320498855.1">
    <property type="nucleotide sequence ID" value="NZ_JAXCLX010000001.1"/>
</dbReference>
<reference evidence="1 2" key="1">
    <citation type="journal article" date="2013" name="Antonie Van Leeuwenhoek">
        <title>Dongia rigui sp. nov., isolated from freshwater of a large wetland in Korea.</title>
        <authorList>
            <person name="Baik K.S."/>
            <person name="Hwang Y.M."/>
            <person name="Choi J.S."/>
            <person name="Kwon J."/>
            <person name="Seong C.N."/>
        </authorList>
    </citation>
    <scope>NUCLEOTIDE SEQUENCE [LARGE SCALE GENOMIC DNA]</scope>
    <source>
        <strain evidence="1 2">04SU4-P</strain>
    </source>
</reference>
<keyword evidence="2" id="KW-1185">Reference proteome</keyword>
<proteinExistence type="predicted"/>
<evidence type="ECO:0000313" key="1">
    <source>
        <dbReference type="EMBL" id="MDY0870580.1"/>
    </source>
</evidence>
<name>A0ABU5DTD2_9PROT</name>
<gene>
    <name evidence="1" type="ORF">SMD31_01540</name>
</gene>
<dbReference type="Proteomes" id="UP001271769">
    <property type="component" value="Unassembled WGS sequence"/>
</dbReference>
<protein>
    <submittedName>
        <fullName evidence="1">DUF3553 domain-containing protein</fullName>
    </submittedName>
</protein>